<dbReference type="AlphaFoldDB" id="A0A5J6MY78"/>
<dbReference type="Gene3D" id="2.40.30.60">
    <property type="entry name" value="RimM"/>
    <property type="match status" value="1"/>
</dbReference>
<comment type="subcellular location">
    <subcellularLocation>
        <location evidence="5">Cytoplasm</location>
    </subcellularLocation>
</comment>
<evidence type="ECO:0000256" key="5">
    <source>
        <dbReference type="HAMAP-Rule" id="MF_00014"/>
    </source>
</evidence>
<dbReference type="GO" id="GO:0006364">
    <property type="term" value="P:rRNA processing"/>
    <property type="evidence" value="ECO:0007669"/>
    <property type="project" value="UniProtKB-UniRule"/>
</dbReference>
<dbReference type="EMBL" id="CP042906">
    <property type="protein sequence ID" value="QEX19596.1"/>
    <property type="molecule type" value="Genomic_DNA"/>
</dbReference>
<evidence type="ECO:0000313" key="8">
    <source>
        <dbReference type="EMBL" id="QEX19596.1"/>
    </source>
</evidence>
<evidence type="ECO:0000313" key="9">
    <source>
        <dbReference type="Proteomes" id="UP000326202"/>
    </source>
</evidence>
<name>A0A5J6MY78_9PROT</name>
<feature type="domain" description="Ribosome maturation factor RimM PRC barrel" evidence="7">
    <location>
        <begin position="110"/>
        <end position="174"/>
    </location>
</feature>
<dbReference type="GO" id="GO:0043022">
    <property type="term" value="F:ribosome binding"/>
    <property type="evidence" value="ECO:0007669"/>
    <property type="project" value="InterPro"/>
</dbReference>
<proteinExistence type="inferred from homology"/>
<dbReference type="Proteomes" id="UP000326202">
    <property type="component" value="Chromosome"/>
</dbReference>
<accession>A0A5J6MY78</accession>
<sequence>MAGSNDMDETGKARVLVGVIAAAHGVRGLVRVKSFTADPKSVASYGELSDERGQRRFRLKLQGQAKEGVIAQIDGVADRDAAEALKGTKLYVGREALPEIGADDEFYQADLVGLRVEARDGKTLGRVKAVLNFGAGDLLEIEGEGVSLMLPFTKKVVPLVDLPGGRLVAEPPAEVEAR</sequence>
<gene>
    <name evidence="5 8" type="primary">rimM</name>
    <name evidence="8" type="ORF">FRZ44_49110</name>
</gene>
<evidence type="ECO:0000259" key="6">
    <source>
        <dbReference type="Pfam" id="PF01782"/>
    </source>
</evidence>
<comment type="domain">
    <text evidence="5">The PRC barrel domain binds ribosomal protein uS19.</text>
</comment>
<evidence type="ECO:0000256" key="1">
    <source>
        <dbReference type="ARBA" id="ARBA00022490"/>
    </source>
</evidence>
<dbReference type="KEGG" id="htq:FRZ44_49110"/>
<dbReference type="InterPro" id="IPR009000">
    <property type="entry name" value="Transl_B-barrel_sf"/>
</dbReference>
<dbReference type="NCBIfam" id="TIGR02273">
    <property type="entry name" value="16S_RimM"/>
    <property type="match status" value="1"/>
</dbReference>
<evidence type="ECO:0000256" key="3">
    <source>
        <dbReference type="ARBA" id="ARBA00022552"/>
    </source>
</evidence>
<keyword evidence="9" id="KW-1185">Reference proteome</keyword>
<reference evidence="8 9" key="1">
    <citation type="submission" date="2019-08" db="EMBL/GenBank/DDBJ databases">
        <title>Hyperibacter terrae gen. nov., sp. nov. and Hyperibacter viscosus sp. nov., two new members in the family Rhodospirillaceae isolated from the rhizosphere of Hypericum perforatum.</title>
        <authorList>
            <person name="Noviana Z."/>
        </authorList>
    </citation>
    <scope>NUCLEOTIDE SEQUENCE [LARGE SCALE GENOMIC DNA]</scope>
    <source>
        <strain evidence="8 9">R5913</strain>
    </source>
</reference>
<dbReference type="InterPro" id="IPR011961">
    <property type="entry name" value="RimM"/>
</dbReference>
<comment type="subunit">
    <text evidence="5">Binds ribosomal protein uS19.</text>
</comment>
<dbReference type="SUPFAM" id="SSF50346">
    <property type="entry name" value="PRC-barrel domain"/>
    <property type="match status" value="1"/>
</dbReference>
<organism evidence="8 9">
    <name type="scientific">Hypericibacter terrae</name>
    <dbReference type="NCBI Taxonomy" id="2602015"/>
    <lineage>
        <taxon>Bacteria</taxon>
        <taxon>Pseudomonadati</taxon>
        <taxon>Pseudomonadota</taxon>
        <taxon>Alphaproteobacteria</taxon>
        <taxon>Rhodospirillales</taxon>
        <taxon>Dongiaceae</taxon>
        <taxon>Hypericibacter</taxon>
    </lineage>
</organism>
<feature type="domain" description="RimM N-terminal" evidence="6">
    <location>
        <begin position="17"/>
        <end position="95"/>
    </location>
</feature>
<dbReference type="GO" id="GO:0005737">
    <property type="term" value="C:cytoplasm"/>
    <property type="evidence" value="ECO:0007669"/>
    <property type="project" value="UniProtKB-SubCell"/>
</dbReference>
<dbReference type="HAMAP" id="MF_00014">
    <property type="entry name" value="Ribosome_mat_RimM"/>
    <property type="match status" value="1"/>
</dbReference>
<dbReference type="InterPro" id="IPR036976">
    <property type="entry name" value="RimM_N_sf"/>
</dbReference>
<dbReference type="GO" id="GO:0005840">
    <property type="term" value="C:ribosome"/>
    <property type="evidence" value="ECO:0007669"/>
    <property type="project" value="InterPro"/>
</dbReference>
<evidence type="ECO:0000259" key="7">
    <source>
        <dbReference type="Pfam" id="PF24986"/>
    </source>
</evidence>
<dbReference type="PANTHER" id="PTHR33692:SF1">
    <property type="entry name" value="RIBOSOME MATURATION FACTOR RIMM"/>
    <property type="match status" value="1"/>
</dbReference>
<dbReference type="InterPro" id="IPR002676">
    <property type="entry name" value="RimM_N"/>
</dbReference>
<dbReference type="Gene3D" id="2.30.30.240">
    <property type="entry name" value="PRC-barrel domain"/>
    <property type="match status" value="1"/>
</dbReference>
<keyword evidence="4 5" id="KW-0143">Chaperone</keyword>
<keyword evidence="2 5" id="KW-0690">Ribosome biogenesis</keyword>
<comment type="similarity">
    <text evidence="5">Belongs to the RimM family.</text>
</comment>
<dbReference type="PANTHER" id="PTHR33692">
    <property type="entry name" value="RIBOSOME MATURATION FACTOR RIMM"/>
    <property type="match status" value="1"/>
</dbReference>
<protein>
    <recommendedName>
        <fullName evidence="5">Ribosome maturation factor RimM</fullName>
    </recommendedName>
</protein>
<dbReference type="Pfam" id="PF24986">
    <property type="entry name" value="PRC_RimM"/>
    <property type="match status" value="1"/>
</dbReference>
<dbReference type="SUPFAM" id="SSF50447">
    <property type="entry name" value="Translation proteins"/>
    <property type="match status" value="1"/>
</dbReference>
<keyword evidence="3 5" id="KW-0698">rRNA processing</keyword>
<keyword evidence="1 5" id="KW-0963">Cytoplasm</keyword>
<evidence type="ECO:0000256" key="2">
    <source>
        <dbReference type="ARBA" id="ARBA00022517"/>
    </source>
</evidence>
<dbReference type="GO" id="GO:0042274">
    <property type="term" value="P:ribosomal small subunit biogenesis"/>
    <property type="evidence" value="ECO:0007669"/>
    <property type="project" value="UniProtKB-UniRule"/>
</dbReference>
<dbReference type="InterPro" id="IPR056792">
    <property type="entry name" value="PRC_RimM"/>
</dbReference>
<dbReference type="Pfam" id="PF01782">
    <property type="entry name" value="RimM"/>
    <property type="match status" value="1"/>
</dbReference>
<comment type="function">
    <text evidence="5">An accessory protein needed during the final step in the assembly of 30S ribosomal subunit, possibly for assembly of the head region. Essential for efficient processing of 16S rRNA. May be needed both before and after RbfA during the maturation of 16S rRNA. It has affinity for free ribosomal 30S subunits but not for 70S ribosomes.</text>
</comment>
<evidence type="ECO:0000256" key="4">
    <source>
        <dbReference type="ARBA" id="ARBA00023186"/>
    </source>
</evidence>
<dbReference type="InterPro" id="IPR011033">
    <property type="entry name" value="PRC_barrel-like_sf"/>
</dbReference>